<gene>
    <name evidence="2" type="ORF">B0T14DRAFT_559347</name>
</gene>
<comment type="caution">
    <text evidence="2">The sequence shown here is derived from an EMBL/GenBank/DDBJ whole genome shotgun (WGS) entry which is preliminary data.</text>
</comment>
<dbReference type="EMBL" id="JAULSU010000001">
    <property type="protein sequence ID" value="KAK0631558.1"/>
    <property type="molecule type" value="Genomic_DNA"/>
</dbReference>
<reference evidence="2" key="1">
    <citation type="submission" date="2023-06" db="EMBL/GenBank/DDBJ databases">
        <title>Genome-scale phylogeny and comparative genomics of the fungal order Sordariales.</title>
        <authorList>
            <consortium name="Lawrence Berkeley National Laboratory"/>
            <person name="Hensen N."/>
            <person name="Bonometti L."/>
            <person name="Westerberg I."/>
            <person name="Brannstrom I.O."/>
            <person name="Guillou S."/>
            <person name="Cros-Aarteil S."/>
            <person name="Calhoun S."/>
            <person name="Haridas S."/>
            <person name="Kuo A."/>
            <person name="Mondo S."/>
            <person name="Pangilinan J."/>
            <person name="Riley R."/>
            <person name="Labutti K."/>
            <person name="Andreopoulos B."/>
            <person name="Lipzen A."/>
            <person name="Chen C."/>
            <person name="Yanf M."/>
            <person name="Daum C."/>
            <person name="Ng V."/>
            <person name="Clum A."/>
            <person name="Steindorff A."/>
            <person name="Ohm R."/>
            <person name="Martin F."/>
            <person name="Silar P."/>
            <person name="Natvig D."/>
            <person name="Lalanne C."/>
            <person name="Gautier V."/>
            <person name="Ament-Velasquez S.L."/>
            <person name="Kruys A."/>
            <person name="Hutchinson M.I."/>
            <person name="Powell A.J."/>
            <person name="Barry K."/>
            <person name="Miller A.N."/>
            <person name="Grigoriev I.V."/>
            <person name="Debuchy R."/>
            <person name="Gladieux P."/>
            <person name="Thoren M.H."/>
            <person name="Johannesson H."/>
        </authorList>
    </citation>
    <scope>NUCLEOTIDE SEQUENCE</scope>
    <source>
        <strain evidence="2">CBS 606.72</strain>
    </source>
</reference>
<feature type="domain" description="CHAT" evidence="1">
    <location>
        <begin position="88"/>
        <end position="366"/>
    </location>
</feature>
<accession>A0AA39XCS2</accession>
<keyword evidence="3" id="KW-1185">Reference proteome</keyword>
<dbReference type="Gene3D" id="3.40.50.300">
    <property type="entry name" value="P-loop containing nucleotide triphosphate hydrolases"/>
    <property type="match status" value="1"/>
</dbReference>
<evidence type="ECO:0000313" key="2">
    <source>
        <dbReference type="EMBL" id="KAK0631558.1"/>
    </source>
</evidence>
<dbReference type="Proteomes" id="UP001175000">
    <property type="component" value="Unassembled WGS sequence"/>
</dbReference>
<sequence length="1299" mass="144476">MVSEMAVNNTPRPTISIEASTQLGDRCWRVRASTKNDNDSAAFRSIEFELRDPLRNSDEDGKFGWLLEEYANEPFSSPRIKAGRQLFALYRASLEEQLEPLLEIIDDAAGPITLRILFFADEAGIDRLHWEILDGGRGEDGAPALALPPLEVQRVLKVPSPRQPAVAQIPRPQRPYRILAVEARSYTEPDVQPRLSTLPLVQTIDAIPQSGSDQILVDYIRPGTFEEFTRVLLQHTGEIDLVHFDLHGNSTAKGGATIEFVSPNLQHRESRSAKEVGEALASNGVPWVVLCACKTATSTGLMANNLAAELLCCGLRGVVAMRYELKSVGAKVFAAAFYDALCARGLPFVQSTAEARRAMDRDGKRAAQYQEMVEIPDYIVPAVYMADDVDWNAPLFPRPTTLSLMGLHPKGAARQLVGREAEIRVIEKAILADSTFIAVSGALGTGKSCLLEHLAWWWKATCFFKRVVLVKPKLGDVYGIHRLARSLRDAVSGQENPILTSASPMDTIRDALYDLNGKNAVVLLDGLEELYTLTCASADTIRDWQNLFRLVGLLSRNCCPVVVALTDTSWGFPPGTTDTIHVIRLSRFSLQDSRRLLAGHGVNTNVDRSQAEPEVFLANVCEALDYNPAAILRHGSRIKDPSAGISKILAWKQDWTTEMDQEIRESGKYDRVIYSILALFEKAGWKLEAALLQMMGIFTHVVPDLESLQPFLMAVSNTLLDESKRPRLMPAAYRLALDSESTFSFTAWQYFHSLGPPTGDVKVAASRCIQLLAMSLLWKDIIKVAGNKQGHHIHALATLSLRRMFNASFQSTNRVSICEAFKAFYEDRAMSILADKPGMSRYEMPTQAFVRSEKWNLVAAIAQPLPARKRDAQYFNDFAFVCFAAIKPFAATDTSYSSEFLWHCVVRNYLEELHAAVQQQAQLPMVVEKTRIMIVINWALDFIQRRRQKEDEPWLLHLRLSIMDGEVAADPTGKISGVHQQALLGNITAAIRNGDATMQKSAIRRAKAARDADPEGWGEKGKMLDCLIAASLLSDFSISNPNASVEEVRNSLSNIRGLAQDPTALPPTMSRTLFAQLNTVDQQLTASASLGPDPLGDATQSDLVIHIRTGMIQEKINTLGLGRALPEPHMKYLRNIAKQLGKRDLPMVKKIAEVALRVSRAGEDHFATEKWRSFCEFLGSLDTPFFYEELRDYLVKWTEERPGNAVARLIQLLVQGDTPLAYRFVKAMGPSFGSVGLRKEAEVCRQMVPVLESYKRQRLDLGEEWFRVYQSLYRILRDMAQVEVPGGVTEMVGGTGGLS</sequence>
<proteinExistence type="predicted"/>
<evidence type="ECO:0000313" key="3">
    <source>
        <dbReference type="Proteomes" id="UP001175000"/>
    </source>
</evidence>
<dbReference type="Pfam" id="PF12770">
    <property type="entry name" value="CHAT"/>
    <property type="match status" value="1"/>
</dbReference>
<dbReference type="InterPro" id="IPR027417">
    <property type="entry name" value="P-loop_NTPase"/>
</dbReference>
<evidence type="ECO:0000259" key="1">
    <source>
        <dbReference type="Pfam" id="PF12770"/>
    </source>
</evidence>
<dbReference type="SUPFAM" id="SSF52540">
    <property type="entry name" value="P-loop containing nucleoside triphosphate hydrolases"/>
    <property type="match status" value="1"/>
</dbReference>
<organism evidence="2 3">
    <name type="scientific">Immersiella caudata</name>
    <dbReference type="NCBI Taxonomy" id="314043"/>
    <lineage>
        <taxon>Eukaryota</taxon>
        <taxon>Fungi</taxon>
        <taxon>Dikarya</taxon>
        <taxon>Ascomycota</taxon>
        <taxon>Pezizomycotina</taxon>
        <taxon>Sordariomycetes</taxon>
        <taxon>Sordariomycetidae</taxon>
        <taxon>Sordariales</taxon>
        <taxon>Lasiosphaeriaceae</taxon>
        <taxon>Immersiella</taxon>
    </lineage>
</organism>
<name>A0AA39XCS2_9PEZI</name>
<protein>
    <recommendedName>
        <fullName evidence="1">CHAT domain-containing protein</fullName>
    </recommendedName>
</protein>
<dbReference type="InterPro" id="IPR024983">
    <property type="entry name" value="CHAT_dom"/>
</dbReference>